<protein>
    <submittedName>
        <fullName evidence="1">Uncharacterized protein</fullName>
    </submittedName>
</protein>
<reference evidence="1" key="1">
    <citation type="submission" date="2022-12" db="EMBL/GenBank/DDBJ databases">
        <title>NDM-1 containing novel ST 2018 Pseudenterobacter timonensis.</title>
        <authorList>
            <person name="Halder G."/>
            <person name="Mandal S."/>
            <person name="Dutta S."/>
        </authorList>
    </citation>
    <scope>NUCLEOTIDE SEQUENCE</scope>
    <source>
        <strain evidence="1">CNCI147</strain>
    </source>
</reference>
<proteinExistence type="predicted"/>
<dbReference type="AlphaFoldDB" id="A0AAE4IVN3"/>
<name>A0AAE4IVN3_9ENTR</name>
<dbReference type="RefSeq" id="WP_128310587.1">
    <property type="nucleotide sequence ID" value="NZ_JAQGEC010000013.1"/>
</dbReference>
<gene>
    <name evidence="1" type="ORF">O7047_14875</name>
</gene>
<sequence length="187" mass="21530">MDLQAWDNVISIASNTVTAVSVAGGVLFGKRKVDEWLSQKNRDRAHDSTMHYINTLDSFLSSVIKLAYYVMNFQELNAGSSAPDKVRKTILIHEEVNNKFSDLKNSYHTLKFWGIELSDNAQLEYVTLHESFLKLAKYFSRQHMISIHLQFESSAPLIMQHVKEIRTQIENLKARGFSETFVFPDKK</sequence>
<evidence type="ECO:0000313" key="1">
    <source>
        <dbReference type="EMBL" id="MDR9891505.1"/>
    </source>
</evidence>
<organism evidence="1 2">
    <name type="scientific">Pseudenterobacter timonensis</name>
    <dbReference type="NCBI Taxonomy" id="1755099"/>
    <lineage>
        <taxon>Bacteria</taxon>
        <taxon>Pseudomonadati</taxon>
        <taxon>Pseudomonadota</taxon>
        <taxon>Gammaproteobacteria</taxon>
        <taxon>Enterobacterales</taxon>
        <taxon>Enterobacteriaceae</taxon>
        <taxon>Pseudenterobacter</taxon>
    </lineage>
</organism>
<dbReference type="Proteomes" id="UP001248822">
    <property type="component" value="Unassembled WGS sequence"/>
</dbReference>
<accession>A0AAE4IVN3</accession>
<evidence type="ECO:0000313" key="2">
    <source>
        <dbReference type="Proteomes" id="UP001248822"/>
    </source>
</evidence>
<dbReference type="EMBL" id="JAQGEC010000013">
    <property type="protein sequence ID" value="MDR9891505.1"/>
    <property type="molecule type" value="Genomic_DNA"/>
</dbReference>
<comment type="caution">
    <text evidence="1">The sequence shown here is derived from an EMBL/GenBank/DDBJ whole genome shotgun (WGS) entry which is preliminary data.</text>
</comment>